<keyword evidence="1" id="KW-0472">Membrane</keyword>
<dbReference type="EMBL" id="QBKR01000023">
    <property type="protein sequence ID" value="PTX55017.1"/>
    <property type="molecule type" value="Genomic_DNA"/>
</dbReference>
<proteinExistence type="predicted"/>
<keyword evidence="1" id="KW-0812">Transmembrane</keyword>
<dbReference type="Proteomes" id="UP000244240">
    <property type="component" value="Unassembled WGS sequence"/>
</dbReference>
<evidence type="ECO:0000313" key="3">
    <source>
        <dbReference type="Proteomes" id="UP000244240"/>
    </source>
</evidence>
<reference evidence="2 3" key="1">
    <citation type="submission" date="2018-04" db="EMBL/GenBank/DDBJ databases">
        <title>Genomic Encyclopedia of Archaeal and Bacterial Type Strains, Phase II (KMG-II): from individual species to whole genera.</title>
        <authorList>
            <person name="Goeker M."/>
        </authorList>
    </citation>
    <scope>NUCLEOTIDE SEQUENCE [LARGE SCALE GENOMIC DNA]</scope>
    <source>
        <strain evidence="2 3">DSM 45787</strain>
    </source>
</reference>
<organism evidence="2 3">
    <name type="scientific">Melghirimyces profundicolus</name>
    <dbReference type="NCBI Taxonomy" id="1242148"/>
    <lineage>
        <taxon>Bacteria</taxon>
        <taxon>Bacillati</taxon>
        <taxon>Bacillota</taxon>
        <taxon>Bacilli</taxon>
        <taxon>Bacillales</taxon>
        <taxon>Thermoactinomycetaceae</taxon>
        <taxon>Melghirimyces</taxon>
    </lineage>
</organism>
<protein>
    <submittedName>
        <fullName evidence="2">Uncharacterized protein</fullName>
    </submittedName>
</protein>
<keyword evidence="3" id="KW-1185">Reference proteome</keyword>
<gene>
    <name evidence="2" type="ORF">C8P63_12339</name>
</gene>
<dbReference type="AlphaFoldDB" id="A0A2T6BG36"/>
<feature type="transmembrane region" description="Helical" evidence="1">
    <location>
        <begin position="9"/>
        <end position="29"/>
    </location>
</feature>
<sequence length="39" mass="4365">MVQRKRRGIGIGLLMAGILGYLCFEGTIWPNDLFANAIR</sequence>
<keyword evidence="1" id="KW-1133">Transmembrane helix</keyword>
<accession>A0A2T6BG36</accession>
<comment type="caution">
    <text evidence="2">The sequence shown here is derived from an EMBL/GenBank/DDBJ whole genome shotgun (WGS) entry which is preliminary data.</text>
</comment>
<evidence type="ECO:0000256" key="1">
    <source>
        <dbReference type="SAM" id="Phobius"/>
    </source>
</evidence>
<name>A0A2T6BG36_9BACL</name>
<evidence type="ECO:0000313" key="2">
    <source>
        <dbReference type="EMBL" id="PTX55017.1"/>
    </source>
</evidence>